<sequence>MQNKIITQVKKVVILFFCIISFTSGICYAQLDLSTNYFKIHIDNKGFITSMKNTVTIPSREFSPTDKSSPLLCLYNSKNDKYYLPQSALYNAAKRELLLTYSNGAKATVLIEPGNKKYFKFTLKSLSPRKDIDNIQWGPFHTNITNLFGEIIGVARDTSEAINYSIGALALNDATTGGEANSVGDFAPSQYVIHSPDVARFPLPDSLREGQMFSLGGNGINDVAFFSHPEEYYRILAGNTAFIDNKGQISLAYHASDRRVEKMINFSLMPLMPANYPTHQMVQAIPDLDFIGSSIALWGAPDDKALSVLENVVVNEKLPYPKVNGKWIKDPARFVPDVAWFGGYDSCLTYTRQLGFKAIQAEGLGEFYPNRANYGHINWMIPFSTGKTTIKVFTDQTNKNGILFGLHTLNNFLQSHVSSDVSPVPNDSLCILLKKKLSNNISANDTNIVINDQQYMNEYGGWEGHPTNIIRIGNELIYYKGVSATKPYTLQHIKRGFWKTTATAHQSGDVVYKLQTNCYGGLVPDMFLQDKMADYYAQLSKVNGMAYVDFDGEEGFLYQGHGNYAYKRFFKRFFEQSAKLGIPYQRVMGASLSEGGWHYQSVLNVGGGTNMYLIKDRKWAIEGKDVRNMCFSNFFPSTFGITEPLRPNSTVREWENLQAISVGVGVTYMMNLSQESIERCPQKYQIFRAIKTWENARAANSFTNPVKKILADEARQFHLEEIDNDTWKLFEVKNEKDIYLQTLHRDIQNGY</sequence>
<dbReference type="EMBL" id="LT629740">
    <property type="protein sequence ID" value="SDS33884.1"/>
    <property type="molecule type" value="Genomic_DNA"/>
</dbReference>
<keyword evidence="3" id="KW-1185">Reference proteome</keyword>
<evidence type="ECO:0000256" key="1">
    <source>
        <dbReference type="SAM" id="Phobius"/>
    </source>
</evidence>
<keyword evidence="1" id="KW-0472">Membrane</keyword>
<dbReference type="STRING" id="652787.SAMN05216490_0975"/>
<accession>A0A1H1RDQ0</accession>
<keyword evidence="1" id="KW-0812">Transmembrane</keyword>
<protein>
    <submittedName>
        <fullName evidence="2">Uncharacterized protein</fullName>
    </submittedName>
</protein>
<name>A0A1H1RDQ0_MUCMA</name>
<evidence type="ECO:0000313" key="2">
    <source>
        <dbReference type="EMBL" id="SDS33884.1"/>
    </source>
</evidence>
<keyword evidence="1" id="KW-1133">Transmembrane helix</keyword>
<dbReference type="AlphaFoldDB" id="A0A1H1RDQ0"/>
<gene>
    <name evidence="2" type="ORF">SAMN05216490_0975</name>
</gene>
<evidence type="ECO:0000313" key="3">
    <source>
        <dbReference type="Proteomes" id="UP000199679"/>
    </source>
</evidence>
<organism evidence="2 3">
    <name type="scientific">Mucilaginibacter mallensis</name>
    <dbReference type="NCBI Taxonomy" id="652787"/>
    <lineage>
        <taxon>Bacteria</taxon>
        <taxon>Pseudomonadati</taxon>
        <taxon>Bacteroidota</taxon>
        <taxon>Sphingobacteriia</taxon>
        <taxon>Sphingobacteriales</taxon>
        <taxon>Sphingobacteriaceae</taxon>
        <taxon>Mucilaginibacter</taxon>
    </lineage>
</organism>
<dbReference type="Proteomes" id="UP000199679">
    <property type="component" value="Chromosome I"/>
</dbReference>
<proteinExistence type="predicted"/>
<feature type="transmembrane region" description="Helical" evidence="1">
    <location>
        <begin position="12"/>
        <end position="31"/>
    </location>
</feature>
<reference evidence="2 3" key="1">
    <citation type="submission" date="2016-10" db="EMBL/GenBank/DDBJ databases">
        <authorList>
            <person name="de Groot N.N."/>
        </authorList>
    </citation>
    <scope>NUCLEOTIDE SEQUENCE [LARGE SCALE GENOMIC DNA]</scope>
    <source>
        <strain evidence="2 3">MP1X4</strain>
    </source>
</reference>